<dbReference type="OrthoDB" id="5820030at2759"/>
<dbReference type="PRINTS" id="PR00697">
    <property type="entry name" value="TMPROTEINSRA"/>
</dbReference>
<dbReference type="EMBL" id="GL379835">
    <property type="protein sequence ID" value="EGT51782.1"/>
    <property type="molecule type" value="Genomic_DNA"/>
</dbReference>
<keyword evidence="2 6" id="KW-0812">Transmembrane</keyword>
<evidence type="ECO:0000256" key="1">
    <source>
        <dbReference type="ARBA" id="ARBA00004141"/>
    </source>
</evidence>
<dbReference type="AlphaFoldDB" id="G0N3W7"/>
<dbReference type="OMA" id="DFYFWVV"/>
<dbReference type="eggNOG" id="ENOG502TH28">
    <property type="taxonomic scope" value="Eukaryota"/>
</dbReference>
<gene>
    <name evidence="7" type="primary">Cbn-sra-9</name>
    <name evidence="7" type="ORF">CAEBREN_13763</name>
</gene>
<organism evidence="8">
    <name type="scientific">Caenorhabditis brenneri</name>
    <name type="common">Nematode worm</name>
    <dbReference type="NCBI Taxonomy" id="135651"/>
    <lineage>
        <taxon>Eukaryota</taxon>
        <taxon>Metazoa</taxon>
        <taxon>Ecdysozoa</taxon>
        <taxon>Nematoda</taxon>
        <taxon>Chromadorea</taxon>
        <taxon>Rhabditida</taxon>
        <taxon>Rhabditina</taxon>
        <taxon>Rhabditomorpha</taxon>
        <taxon>Rhabditoidea</taxon>
        <taxon>Rhabditidae</taxon>
        <taxon>Peloderinae</taxon>
        <taxon>Caenorhabditis</taxon>
    </lineage>
</organism>
<dbReference type="InParanoid" id="G0N3W7"/>
<evidence type="ECO:0000256" key="5">
    <source>
        <dbReference type="ARBA" id="ARBA00037994"/>
    </source>
</evidence>
<keyword evidence="4 6" id="KW-0472">Membrane</keyword>
<protein>
    <submittedName>
        <fullName evidence="7">CBN-SRA-9 protein</fullName>
    </submittedName>
</protein>
<accession>G0N3W7</accession>
<dbReference type="Proteomes" id="UP000008068">
    <property type="component" value="Unassembled WGS sequence"/>
</dbReference>
<dbReference type="HOGENOM" id="CLU_048025_0_1_1"/>
<dbReference type="GO" id="GO:0004984">
    <property type="term" value="F:olfactory receptor activity"/>
    <property type="evidence" value="ECO:0007669"/>
    <property type="project" value="TreeGrafter"/>
</dbReference>
<feature type="transmembrane region" description="Helical" evidence="6">
    <location>
        <begin position="23"/>
        <end position="44"/>
    </location>
</feature>
<proteinExistence type="inferred from homology"/>
<comment type="similarity">
    <text evidence="5">Belongs to the nematode receptor-like protein sra family.</text>
</comment>
<evidence type="ECO:0000313" key="8">
    <source>
        <dbReference type="Proteomes" id="UP000008068"/>
    </source>
</evidence>
<feature type="transmembrane region" description="Helical" evidence="6">
    <location>
        <begin position="190"/>
        <end position="212"/>
    </location>
</feature>
<feature type="transmembrane region" description="Helical" evidence="6">
    <location>
        <begin position="145"/>
        <end position="165"/>
    </location>
</feature>
<dbReference type="InterPro" id="IPR000344">
    <property type="entry name" value="7TM_GPCR_serpentine_rcpt_Sra"/>
</dbReference>
<evidence type="ECO:0000313" key="7">
    <source>
        <dbReference type="EMBL" id="EGT51782.1"/>
    </source>
</evidence>
<feature type="transmembrane region" description="Helical" evidence="6">
    <location>
        <begin position="233"/>
        <end position="253"/>
    </location>
</feature>
<evidence type="ECO:0000256" key="6">
    <source>
        <dbReference type="SAM" id="Phobius"/>
    </source>
</evidence>
<reference evidence="8" key="1">
    <citation type="submission" date="2011-07" db="EMBL/GenBank/DDBJ databases">
        <authorList>
            <consortium name="Caenorhabditis brenneri Sequencing and Analysis Consortium"/>
            <person name="Wilson R.K."/>
        </authorList>
    </citation>
    <scope>NUCLEOTIDE SEQUENCE [LARGE SCALE GENOMIC DNA]</scope>
    <source>
        <strain evidence="8">PB2801</strain>
    </source>
</reference>
<name>G0N3W7_CAEBE</name>
<dbReference type="Pfam" id="PF02117">
    <property type="entry name" value="7TM_GPCR_Sra"/>
    <property type="match status" value="1"/>
</dbReference>
<feature type="transmembrane region" description="Helical" evidence="6">
    <location>
        <begin position="65"/>
        <end position="84"/>
    </location>
</feature>
<sequence length="331" mass="38268">MSTNNLTCASSHELARLESSNFVISQIVDLIAGIITFTFTYPAVQLTLKKSIFQWSTKILILQNLIYAIIFQLSYGLEACILLYKHFFMRGEVCGILQTEEHCAPYTKLILCTISGMIYGQTGLMMERACATFIRNYKAKKAIRIGSLISFLVLFCSLITPKLLLWDDPMDSALLGCFMLPRASNARSTVYFGLCTFLTLFNLTVSLSLKRYNKKLEYSTRFKVGVRFRKREAIDSTGTVCFLSLSLFILMFIYSVGVCVLRDLRPYITITDFYFWVVWFYTVPFFAMLLPILLIYRIRRTRSNRVHLLIGMSHEKYSQESHIKQMQDMWS</sequence>
<dbReference type="GO" id="GO:0004930">
    <property type="term" value="F:G protein-coupled receptor activity"/>
    <property type="evidence" value="ECO:0007669"/>
    <property type="project" value="InterPro"/>
</dbReference>
<dbReference type="PANTHER" id="PTHR31357:SF5">
    <property type="entry name" value="SERPENTINE RECEPTOR CLASS ALPHA-1-RELATED"/>
    <property type="match status" value="1"/>
</dbReference>
<evidence type="ECO:0000256" key="3">
    <source>
        <dbReference type="ARBA" id="ARBA00022989"/>
    </source>
</evidence>
<keyword evidence="8" id="KW-1185">Reference proteome</keyword>
<keyword evidence="3 6" id="KW-1133">Transmembrane helix</keyword>
<dbReference type="STRING" id="135651.G0N3W7"/>
<comment type="subcellular location">
    <subcellularLocation>
        <location evidence="1">Membrane</location>
        <topology evidence="1">Multi-pass membrane protein</topology>
    </subcellularLocation>
</comment>
<dbReference type="PANTHER" id="PTHR31357">
    <property type="entry name" value="SERPENTINE RECEPTOR CLASS ALPHA-10"/>
    <property type="match status" value="1"/>
</dbReference>
<dbReference type="FunCoup" id="G0N3W7">
    <property type="interactions" value="3"/>
</dbReference>
<dbReference type="InterPro" id="IPR051080">
    <property type="entry name" value="Nematode_rcpt-like_serp_alpha"/>
</dbReference>
<evidence type="ECO:0000256" key="2">
    <source>
        <dbReference type="ARBA" id="ARBA00022692"/>
    </source>
</evidence>
<dbReference type="GO" id="GO:0016020">
    <property type="term" value="C:membrane"/>
    <property type="evidence" value="ECO:0007669"/>
    <property type="project" value="UniProtKB-SubCell"/>
</dbReference>
<feature type="transmembrane region" description="Helical" evidence="6">
    <location>
        <begin position="273"/>
        <end position="296"/>
    </location>
</feature>
<evidence type="ECO:0000256" key="4">
    <source>
        <dbReference type="ARBA" id="ARBA00023136"/>
    </source>
</evidence>